<evidence type="ECO:0000313" key="1">
    <source>
        <dbReference type="EMBL" id="ALE18924.1"/>
    </source>
</evidence>
<dbReference type="Proteomes" id="UP000068137">
    <property type="component" value="Chromosome"/>
</dbReference>
<dbReference type="KEGG" id="cbq:AL705_03855"/>
<organism evidence="1 2">
    <name type="scientific">Lawsonella clevelandensis</name>
    <dbReference type="NCBI Taxonomy" id="1528099"/>
    <lineage>
        <taxon>Bacteria</taxon>
        <taxon>Bacillati</taxon>
        <taxon>Actinomycetota</taxon>
        <taxon>Actinomycetes</taxon>
        <taxon>Mycobacteriales</taxon>
        <taxon>Lawsonellaceae</taxon>
        <taxon>Lawsonella</taxon>
    </lineage>
</organism>
<accession>A0A0M3TBN4</accession>
<name>A0A0M3TBN4_9ACTN</name>
<gene>
    <name evidence="1" type="ORF">AL705_03855</name>
</gene>
<proteinExistence type="predicted"/>
<reference evidence="1 2" key="1">
    <citation type="journal article" date="2015" name="Genome Announc.">
        <title>Complete Genome Sequences for Two Strains of a Novel Fastidious, Partially Acid-Fast, Gram-Positive Corynebacterineae Bacterium, Derived from Human Clinical Samples.</title>
        <authorList>
            <person name="Nicholson A.C."/>
            <person name="Bell M."/>
            <person name="Humrighouse B.W."/>
            <person name="McQuiston J.R."/>
        </authorList>
    </citation>
    <scope>NUCLEOTIDE SEQUENCE [LARGE SCALE GENOMIC DNA]</scope>
    <source>
        <strain evidence="1 2">X1698</strain>
    </source>
</reference>
<protein>
    <submittedName>
        <fullName evidence="1">Uncharacterized protein</fullName>
    </submittedName>
</protein>
<dbReference type="EMBL" id="CP012390">
    <property type="protein sequence ID" value="ALE18924.1"/>
    <property type="molecule type" value="Genomic_DNA"/>
</dbReference>
<dbReference type="AlphaFoldDB" id="A0A0M3TBN4"/>
<evidence type="ECO:0000313" key="2">
    <source>
        <dbReference type="Proteomes" id="UP000068137"/>
    </source>
</evidence>
<sequence length="70" mass="8445">MRWCGRIVIALKRPKWNWKLDLARIYFMQLRIIVISQNSVRFLTITRAIKRFLFSCSFSLCTFRFIGNSI</sequence>